<dbReference type="SUPFAM" id="SSF52540">
    <property type="entry name" value="P-loop containing nucleoside triphosphate hydrolases"/>
    <property type="match status" value="1"/>
</dbReference>
<dbReference type="InterPro" id="IPR051396">
    <property type="entry name" value="Bact_Antivir_Def_Nuclease"/>
</dbReference>
<dbReference type="InterPro" id="IPR027417">
    <property type="entry name" value="P-loop_NTPase"/>
</dbReference>
<evidence type="ECO:0000313" key="3">
    <source>
        <dbReference type="Proteomes" id="UP001501446"/>
    </source>
</evidence>
<dbReference type="Gene3D" id="3.40.50.300">
    <property type="entry name" value="P-loop containing nucleotide triphosphate hydrolases"/>
    <property type="match status" value="1"/>
</dbReference>
<sequence>MGRGVNFLVGDNNGGKSTVLEALLFLFEGPTTTKWRPDTFYSTDADGPTSVTADISGGVENLVEQPKYTLLKNFIFDNDGEKVLRLQRSSEQRTVVQNDKDKTVDVKAICFWHPEREQFENVTGIDARVKTIFDFEAIWADAHPGDHIDFANTKTLGRLLDAAFKRFTETDHWKDLVTAHGKAFANDDDKSFLVETNRLATDIKALVDDQYGHAAMRFEFSLPDPSVFMKQGRLHVDDGAGETPIEGKGSGMQRAIALGIIQLYAKSEALADPDNPTPLILMLDEPETWLHPSAQLRLGDALSAIGEREQVFIITHSPYLIRKFDSNNHRLAVFAGQGEQRRIDTSTTFGLFGVGEPTWGEINYRAFEICSHEFHNELYGFVQKHLDNQQPEGKIATEKILDAFLENHGLTKTKMWERNPTFKYATTLPVYVRNSIHHPENKANASVTDTELRKSTEQLVTLVELLR</sequence>
<dbReference type="GO" id="GO:0005524">
    <property type="term" value="F:ATP binding"/>
    <property type="evidence" value="ECO:0007669"/>
    <property type="project" value="UniProtKB-KW"/>
</dbReference>
<dbReference type="Proteomes" id="UP001501446">
    <property type="component" value="Unassembled WGS sequence"/>
</dbReference>
<feature type="domain" description="ATPase AAA-type core" evidence="1">
    <location>
        <begin position="5"/>
        <end position="321"/>
    </location>
</feature>
<dbReference type="PANTHER" id="PTHR43581:SF2">
    <property type="entry name" value="EXCINUCLEASE ATPASE SUBUNIT"/>
    <property type="match status" value="1"/>
</dbReference>
<name>A0ABP8XJL8_9MICC</name>
<gene>
    <name evidence="2" type="ORF">GCM10025781_27260</name>
</gene>
<protein>
    <submittedName>
        <fullName evidence="2">ATP-binding protein</fullName>
    </submittedName>
</protein>
<dbReference type="Pfam" id="PF13304">
    <property type="entry name" value="AAA_21"/>
    <property type="match status" value="1"/>
</dbReference>
<dbReference type="InterPro" id="IPR003959">
    <property type="entry name" value="ATPase_AAA_core"/>
</dbReference>
<accession>A0ABP8XJL8</accession>
<evidence type="ECO:0000313" key="2">
    <source>
        <dbReference type="EMBL" id="GAA4707201.1"/>
    </source>
</evidence>
<keyword evidence="2" id="KW-0547">Nucleotide-binding</keyword>
<keyword evidence="2" id="KW-0067">ATP-binding</keyword>
<organism evidence="2 3">
    <name type="scientific">Kocuria gwangalliensis</name>
    <dbReference type="NCBI Taxonomy" id="501592"/>
    <lineage>
        <taxon>Bacteria</taxon>
        <taxon>Bacillati</taxon>
        <taxon>Actinomycetota</taxon>
        <taxon>Actinomycetes</taxon>
        <taxon>Micrococcales</taxon>
        <taxon>Micrococcaceae</taxon>
        <taxon>Kocuria</taxon>
    </lineage>
</organism>
<comment type="caution">
    <text evidence="2">The sequence shown here is derived from an EMBL/GenBank/DDBJ whole genome shotgun (WGS) entry which is preliminary data.</text>
</comment>
<proteinExistence type="predicted"/>
<evidence type="ECO:0000259" key="1">
    <source>
        <dbReference type="Pfam" id="PF13304"/>
    </source>
</evidence>
<keyword evidence="3" id="KW-1185">Reference proteome</keyword>
<reference evidence="3" key="1">
    <citation type="journal article" date="2019" name="Int. J. Syst. Evol. Microbiol.">
        <title>The Global Catalogue of Microorganisms (GCM) 10K type strain sequencing project: providing services to taxonomists for standard genome sequencing and annotation.</title>
        <authorList>
            <consortium name="The Broad Institute Genomics Platform"/>
            <consortium name="The Broad Institute Genome Sequencing Center for Infectious Disease"/>
            <person name="Wu L."/>
            <person name="Ma J."/>
        </authorList>
    </citation>
    <scope>NUCLEOTIDE SEQUENCE [LARGE SCALE GENOMIC DNA]</scope>
    <source>
        <strain evidence="3">JCM 18958</strain>
    </source>
</reference>
<dbReference type="PANTHER" id="PTHR43581">
    <property type="entry name" value="ATP/GTP PHOSPHATASE"/>
    <property type="match status" value="1"/>
</dbReference>
<dbReference type="EMBL" id="BAABLN010000067">
    <property type="protein sequence ID" value="GAA4707201.1"/>
    <property type="molecule type" value="Genomic_DNA"/>
</dbReference>